<comment type="subcellular location">
    <subcellularLocation>
        <location evidence="1">Membrane</location>
        <topology evidence="1">Multi-pass membrane protein</topology>
    </subcellularLocation>
</comment>
<keyword evidence="2" id="KW-0813">Transport</keyword>
<evidence type="ECO:0000313" key="9">
    <source>
        <dbReference type="Proteomes" id="UP000807469"/>
    </source>
</evidence>
<proteinExistence type="predicted"/>
<dbReference type="AlphaFoldDB" id="A0A9P5ZCD7"/>
<evidence type="ECO:0000256" key="7">
    <source>
        <dbReference type="SAM" id="Phobius"/>
    </source>
</evidence>
<name>A0A9P5ZCD7_9AGAR</name>
<feature type="transmembrane region" description="Helical" evidence="7">
    <location>
        <begin position="272"/>
        <end position="294"/>
    </location>
</feature>
<comment type="caution">
    <text evidence="8">The sequence shown here is derived from an EMBL/GenBank/DDBJ whole genome shotgun (WGS) entry which is preliminary data.</text>
</comment>
<accession>A0A9P5ZCD7</accession>
<feature type="transmembrane region" description="Helical" evidence="7">
    <location>
        <begin position="476"/>
        <end position="495"/>
    </location>
</feature>
<keyword evidence="5 7" id="KW-0472">Membrane</keyword>
<dbReference type="Gene3D" id="1.20.1740.10">
    <property type="entry name" value="Amino acid/polyamine transporter I"/>
    <property type="match status" value="1"/>
</dbReference>
<evidence type="ECO:0000256" key="3">
    <source>
        <dbReference type="ARBA" id="ARBA00022692"/>
    </source>
</evidence>
<dbReference type="OrthoDB" id="3900342at2759"/>
<protein>
    <recommendedName>
        <fullName evidence="10">Amino acid transporter</fullName>
    </recommendedName>
</protein>
<evidence type="ECO:0000313" key="8">
    <source>
        <dbReference type="EMBL" id="KAF9485637.1"/>
    </source>
</evidence>
<evidence type="ECO:0000256" key="1">
    <source>
        <dbReference type="ARBA" id="ARBA00004141"/>
    </source>
</evidence>
<dbReference type="InterPro" id="IPR002293">
    <property type="entry name" value="AA/rel_permease1"/>
</dbReference>
<dbReference type="PIRSF" id="PIRSF006060">
    <property type="entry name" value="AA_transporter"/>
    <property type="match status" value="1"/>
</dbReference>
<gene>
    <name evidence="8" type="ORF">BDN70DRAFT_870934</name>
</gene>
<feature type="transmembrane region" description="Helical" evidence="7">
    <location>
        <begin position="326"/>
        <end position="344"/>
    </location>
</feature>
<feature type="transmembrane region" description="Helical" evidence="7">
    <location>
        <begin position="49"/>
        <end position="72"/>
    </location>
</feature>
<evidence type="ECO:0000256" key="6">
    <source>
        <dbReference type="SAM" id="MobiDB-lite"/>
    </source>
</evidence>
<dbReference type="PANTHER" id="PTHR45649">
    <property type="entry name" value="AMINO-ACID PERMEASE BAT1"/>
    <property type="match status" value="1"/>
</dbReference>
<dbReference type="Proteomes" id="UP000807469">
    <property type="component" value="Unassembled WGS sequence"/>
</dbReference>
<dbReference type="GO" id="GO:0016020">
    <property type="term" value="C:membrane"/>
    <property type="evidence" value="ECO:0007669"/>
    <property type="project" value="UniProtKB-SubCell"/>
</dbReference>
<feature type="transmembrane region" description="Helical" evidence="7">
    <location>
        <begin position="409"/>
        <end position="427"/>
    </location>
</feature>
<feature type="transmembrane region" description="Helical" evidence="7">
    <location>
        <begin position="232"/>
        <end position="251"/>
    </location>
</feature>
<reference evidence="8" key="1">
    <citation type="submission" date="2020-11" db="EMBL/GenBank/DDBJ databases">
        <authorList>
            <consortium name="DOE Joint Genome Institute"/>
            <person name="Ahrendt S."/>
            <person name="Riley R."/>
            <person name="Andreopoulos W."/>
            <person name="Labutti K."/>
            <person name="Pangilinan J."/>
            <person name="Ruiz-Duenas F.J."/>
            <person name="Barrasa J.M."/>
            <person name="Sanchez-Garcia M."/>
            <person name="Camarero S."/>
            <person name="Miyauchi S."/>
            <person name="Serrano A."/>
            <person name="Linde D."/>
            <person name="Babiker R."/>
            <person name="Drula E."/>
            <person name="Ayuso-Fernandez I."/>
            <person name="Pacheco R."/>
            <person name="Padilla G."/>
            <person name="Ferreira P."/>
            <person name="Barriuso J."/>
            <person name="Kellner H."/>
            <person name="Castanera R."/>
            <person name="Alfaro M."/>
            <person name="Ramirez L."/>
            <person name="Pisabarro A.G."/>
            <person name="Kuo A."/>
            <person name="Tritt A."/>
            <person name="Lipzen A."/>
            <person name="He G."/>
            <person name="Yan M."/>
            <person name="Ng V."/>
            <person name="Cullen D."/>
            <person name="Martin F."/>
            <person name="Rosso M.-N."/>
            <person name="Henrissat B."/>
            <person name="Hibbett D."/>
            <person name="Martinez A.T."/>
            <person name="Grigoriev I.V."/>
        </authorList>
    </citation>
    <scope>NUCLEOTIDE SEQUENCE</scope>
    <source>
        <strain evidence="8">CIRM-BRFM 674</strain>
    </source>
</reference>
<organism evidence="8 9">
    <name type="scientific">Pholiota conissans</name>
    <dbReference type="NCBI Taxonomy" id="109636"/>
    <lineage>
        <taxon>Eukaryota</taxon>
        <taxon>Fungi</taxon>
        <taxon>Dikarya</taxon>
        <taxon>Basidiomycota</taxon>
        <taxon>Agaricomycotina</taxon>
        <taxon>Agaricomycetes</taxon>
        <taxon>Agaricomycetidae</taxon>
        <taxon>Agaricales</taxon>
        <taxon>Agaricineae</taxon>
        <taxon>Strophariaceae</taxon>
        <taxon>Pholiota</taxon>
    </lineage>
</organism>
<feature type="transmembrane region" description="Helical" evidence="7">
    <location>
        <begin position="163"/>
        <end position="181"/>
    </location>
</feature>
<evidence type="ECO:0000256" key="4">
    <source>
        <dbReference type="ARBA" id="ARBA00022989"/>
    </source>
</evidence>
<evidence type="ECO:0008006" key="10">
    <source>
        <dbReference type="Google" id="ProtNLM"/>
    </source>
</evidence>
<dbReference type="GO" id="GO:0022857">
    <property type="term" value="F:transmembrane transporter activity"/>
    <property type="evidence" value="ECO:0007669"/>
    <property type="project" value="InterPro"/>
</dbReference>
<dbReference type="PANTHER" id="PTHR45649:SF6">
    <property type="entry name" value="GABA-SPECIFIC PERMEASE"/>
    <property type="match status" value="1"/>
</dbReference>
<feature type="transmembrane region" description="Helical" evidence="7">
    <location>
        <begin position="385"/>
        <end position="403"/>
    </location>
</feature>
<keyword evidence="3 7" id="KW-0812">Transmembrane</keyword>
<feature type="transmembrane region" description="Helical" evidence="7">
    <location>
        <begin position="439"/>
        <end position="464"/>
    </location>
</feature>
<evidence type="ECO:0000256" key="2">
    <source>
        <dbReference type="ARBA" id="ARBA00022448"/>
    </source>
</evidence>
<feature type="transmembrane region" description="Helical" evidence="7">
    <location>
        <begin position="118"/>
        <end position="151"/>
    </location>
</feature>
<dbReference type="Pfam" id="PF13520">
    <property type="entry name" value="AA_permease_2"/>
    <property type="match status" value="1"/>
</dbReference>
<dbReference type="EMBL" id="MU155134">
    <property type="protein sequence ID" value="KAF9485637.1"/>
    <property type="molecule type" value="Genomic_DNA"/>
</dbReference>
<feature type="transmembrane region" description="Helical" evidence="7">
    <location>
        <begin position="193"/>
        <end position="212"/>
    </location>
</feature>
<keyword evidence="4 7" id="KW-1133">Transmembrane helix</keyword>
<sequence length="504" mass="54146">MSGIADKSPQERSSIARSDSSLSHDKEEALLGSSGSHHDITRVFSTFDVFCMSFNVVSVVPSIASVLVFSIPGGGTHGMIWAWLVCGVFLTVISLAVAEASSVANNKTVSQSSFGRILSWVAGYATAVGNIANVASVAWACALQIMAAAMIGSGFMFQPSTAQTYGIFCGLLILQGLACSIKPTILARLQAPFLVLSFSLWLALIVTLPASTSPNFNTEKFVFGTFTNVNKAWSDNVFAFLLTFLSPLWAIGRATSISHISEESRNIKSVPFAIVISTATTALMAWVLNIALAFCMGNDLRAILFSKSGEPFATILLNSFSTRGMLATWTFIIILQFNMGLTMLRNTSRQLSAFAKEGAFKCDPLFTHLTSLTHSQRTRTLNPEIWSPIILSILFGLLAFAGSNAVCRTLFSTAVVSQFVAQTIFIWRSRRESDKANFSLGILSLPAATASSIVMVVLSIILVFPDTEHPTGGTMNYTLAILAGTLALSLGDFYFSSKTISVAR</sequence>
<keyword evidence="9" id="KW-1185">Reference proteome</keyword>
<feature type="transmembrane region" description="Helical" evidence="7">
    <location>
        <begin position="78"/>
        <end position="98"/>
    </location>
</feature>
<feature type="region of interest" description="Disordered" evidence="6">
    <location>
        <begin position="1"/>
        <end position="24"/>
    </location>
</feature>
<evidence type="ECO:0000256" key="5">
    <source>
        <dbReference type="ARBA" id="ARBA00023136"/>
    </source>
</evidence>